<dbReference type="PROSITE" id="PS51352">
    <property type="entry name" value="THIOREDOXIN_2"/>
    <property type="match status" value="1"/>
</dbReference>
<dbReference type="RefSeq" id="WP_004328248.1">
    <property type="nucleotide sequence ID" value="NZ_BAAFKT010000014.1"/>
</dbReference>
<dbReference type="GeneID" id="73802679"/>
<dbReference type="EMBL" id="MNQH01000025">
    <property type="protein sequence ID" value="OKY94663.1"/>
    <property type="molecule type" value="Genomic_DNA"/>
</dbReference>
<dbReference type="InterPro" id="IPR017937">
    <property type="entry name" value="Thioredoxin_CS"/>
</dbReference>
<dbReference type="AlphaFoldDB" id="A0A1Q6F6Y4"/>
<evidence type="ECO:0000256" key="2">
    <source>
        <dbReference type="SAM" id="SignalP"/>
    </source>
</evidence>
<organism evidence="4 5">
    <name type="scientific">Alistipes putredinis</name>
    <dbReference type="NCBI Taxonomy" id="28117"/>
    <lineage>
        <taxon>Bacteria</taxon>
        <taxon>Pseudomonadati</taxon>
        <taxon>Bacteroidota</taxon>
        <taxon>Bacteroidia</taxon>
        <taxon>Bacteroidales</taxon>
        <taxon>Rikenellaceae</taxon>
        <taxon>Alistipes</taxon>
    </lineage>
</organism>
<feature type="domain" description="Thioredoxin" evidence="3">
    <location>
        <begin position="1"/>
        <end position="134"/>
    </location>
</feature>
<dbReference type="InterPro" id="IPR013766">
    <property type="entry name" value="Thioredoxin_domain"/>
</dbReference>
<feature type="signal peptide" evidence="2">
    <location>
        <begin position="1"/>
        <end position="20"/>
    </location>
</feature>
<protein>
    <submittedName>
        <fullName evidence="4">Thiol:disulfide interchange protein</fullName>
    </submittedName>
</protein>
<evidence type="ECO:0000313" key="5">
    <source>
        <dbReference type="Proteomes" id="UP000187417"/>
    </source>
</evidence>
<comment type="caution">
    <text evidence="4">The sequence shown here is derived from an EMBL/GenBank/DDBJ whole genome shotgun (WGS) entry which is preliminary data.</text>
</comment>
<dbReference type="PANTHER" id="PTHR32234:SF0">
    <property type="entry name" value="THIOL:DISULFIDE INTERCHANGE PROTEIN DSBD"/>
    <property type="match status" value="1"/>
</dbReference>
<dbReference type="PANTHER" id="PTHR32234">
    <property type="entry name" value="THIOL:DISULFIDE INTERCHANGE PROTEIN DSBD"/>
    <property type="match status" value="1"/>
</dbReference>
<keyword evidence="1" id="KW-0676">Redox-active center</keyword>
<dbReference type="Pfam" id="PF13098">
    <property type="entry name" value="Thioredoxin_2"/>
    <property type="match status" value="1"/>
</dbReference>
<dbReference type="STRING" id="28117.BHV66_04760"/>
<evidence type="ECO:0000313" key="4">
    <source>
        <dbReference type="EMBL" id="OKY94663.1"/>
    </source>
</evidence>
<accession>A0A1Q6F6Y4</accession>
<dbReference type="SUPFAM" id="SSF52833">
    <property type="entry name" value="Thioredoxin-like"/>
    <property type="match status" value="1"/>
</dbReference>
<keyword evidence="2" id="KW-0732">Signal</keyword>
<sequence>MKKILFTLLLVLGISAAADAQVRFLDSSTDAVRKEAIAQDKLVFIDLYATWCGPCKAMERDVFSKKEVGDFMDEYFVAAKYDIDKPTGKALAGKHGIRSIPTYLVFNTEGDLLGKITGSMPAEEFTAALRKIIAETGKK</sequence>
<name>A0A1Q6F6Y4_9BACT</name>
<gene>
    <name evidence="4" type="ORF">BHV66_04760</name>
</gene>
<dbReference type="InterPro" id="IPR012336">
    <property type="entry name" value="Thioredoxin-like_fold"/>
</dbReference>
<dbReference type="PROSITE" id="PS00194">
    <property type="entry name" value="THIOREDOXIN_1"/>
    <property type="match status" value="1"/>
</dbReference>
<dbReference type="GO" id="GO:0015035">
    <property type="term" value="F:protein-disulfide reductase activity"/>
    <property type="evidence" value="ECO:0007669"/>
    <property type="project" value="TreeGrafter"/>
</dbReference>
<reference evidence="4 5" key="1">
    <citation type="journal article" date="2016" name="Nat. Biotechnol.">
        <title>Measurement of bacterial replication rates in microbial communities.</title>
        <authorList>
            <person name="Brown C.T."/>
            <person name="Olm M.R."/>
            <person name="Thomas B.C."/>
            <person name="Banfield J.F."/>
        </authorList>
    </citation>
    <scope>NUCLEOTIDE SEQUENCE [LARGE SCALE GENOMIC DNA]</scope>
    <source>
        <strain evidence="4">CAG:67_53_122</strain>
    </source>
</reference>
<dbReference type="Proteomes" id="UP000187417">
    <property type="component" value="Unassembled WGS sequence"/>
</dbReference>
<dbReference type="PRINTS" id="PR00421">
    <property type="entry name" value="THIOREDOXIN"/>
</dbReference>
<proteinExistence type="predicted"/>
<dbReference type="GO" id="GO:0045454">
    <property type="term" value="P:cell redox homeostasis"/>
    <property type="evidence" value="ECO:0007669"/>
    <property type="project" value="TreeGrafter"/>
</dbReference>
<feature type="chain" id="PRO_5010330369" evidence="2">
    <location>
        <begin position="21"/>
        <end position="139"/>
    </location>
</feature>
<dbReference type="Gene3D" id="3.40.30.10">
    <property type="entry name" value="Glutaredoxin"/>
    <property type="match status" value="1"/>
</dbReference>
<dbReference type="InterPro" id="IPR036249">
    <property type="entry name" value="Thioredoxin-like_sf"/>
</dbReference>
<evidence type="ECO:0000256" key="1">
    <source>
        <dbReference type="ARBA" id="ARBA00023284"/>
    </source>
</evidence>
<evidence type="ECO:0000259" key="3">
    <source>
        <dbReference type="PROSITE" id="PS51352"/>
    </source>
</evidence>